<evidence type="ECO:0000313" key="1">
    <source>
        <dbReference type="EMBL" id="GGX21623.1"/>
    </source>
</evidence>
<organism evidence="1 2">
    <name type="scientific">Aquimarina muelleri</name>
    <dbReference type="NCBI Taxonomy" id="279356"/>
    <lineage>
        <taxon>Bacteria</taxon>
        <taxon>Pseudomonadati</taxon>
        <taxon>Bacteroidota</taxon>
        <taxon>Flavobacteriia</taxon>
        <taxon>Flavobacteriales</taxon>
        <taxon>Flavobacteriaceae</taxon>
        <taxon>Aquimarina</taxon>
    </lineage>
</organism>
<accession>A0A918JVP0</accession>
<dbReference type="RefSeq" id="WP_051316816.1">
    <property type="nucleotide sequence ID" value="NZ_BMWS01000015.1"/>
</dbReference>
<reference evidence="1 2" key="1">
    <citation type="journal article" date="2014" name="Int. J. Syst. Evol. Microbiol.">
        <title>Complete genome sequence of Corynebacterium casei LMG S-19264T (=DSM 44701T), isolated from a smear-ripened cheese.</title>
        <authorList>
            <consortium name="US DOE Joint Genome Institute (JGI-PGF)"/>
            <person name="Walter F."/>
            <person name="Albersmeier A."/>
            <person name="Kalinowski J."/>
            <person name="Ruckert C."/>
        </authorList>
    </citation>
    <scope>NUCLEOTIDE SEQUENCE [LARGE SCALE GENOMIC DNA]</scope>
    <source>
        <strain evidence="1 2">KCTC 12285</strain>
    </source>
</reference>
<dbReference type="EMBL" id="BMWS01000015">
    <property type="protein sequence ID" value="GGX21623.1"/>
    <property type="molecule type" value="Genomic_DNA"/>
</dbReference>
<sequence length="209" mass="22627">MKKFIFLLLINIIHISSYSQIDADSVIGLPTATDLTQINAIASPQIGSVVFNLGDQEIYRYTSTGWQRATDDQNASEVNIVTPTDLDGDAINETTVEGMIQSIAPITSKAARIFYPPSIAIDASTIGTGRTVDLYNEYITQFGTPTAASTGAPAVIPTYTRTELYYYVTFADPTVFNNISIAANGVMTYDIIATPATYNSLINVVFVVQ</sequence>
<name>A0A918JVP0_9FLAO</name>
<protein>
    <submittedName>
        <fullName evidence="1">Uncharacterized protein</fullName>
    </submittedName>
</protein>
<comment type="caution">
    <text evidence="1">The sequence shown here is derived from an EMBL/GenBank/DDBJ whole genome shotgun (WGS) entry which is preliminary data.</text>
</comment>
<dbReference type="AlphaFoldDB" id="A0A918JVP0"/>
<keyword evidence="2" id="KW-1185">Reference proteome</keyword>
<evidence type="ECO:0000313" key="2">
    <source>
        <dbReference type="Proteomes" id="UP000601108"/>
    </source>
</evidence>
<dbReference type="Proteomes" id="UP000601108">
    <property type="component" value="Unassembled WGS sequence"/>
</dbReference>
<gene>
    <name evidence="1" type="ORF">GCM10007384_23610</name>
</gene>
<proteinExistence type="predicted"/>